<protein>
    <submittedName>
        <fullName evidence="8">PKD domain-containing protein</fullName>
    </submittedName>
</protein>
<evidence type="ECO:0000259" key="7">
    <source>
        <dbReference type="PROSITE" id="PS50093"/>
    </source>
</evidence>
<evidence type="ECO:0000313" key="9">
    <source>
        <dbReference type="Proteomes" id="UP001596058"/>
    </source>
</evidence>
<sequence>MQQTLSRIILSLLSAVALLIGACSSASAAITPPTFAAAPDCPLTSSVSAAGTCVTTRILLAVVGNGQTYDTYSWNFGDGSPAGQGASQTHSYPAKGVYKVTLTVTLGGETASTSRDIEVALNPQSTFAITCDAKRLWCGFDASSAIASDDTATITSYAWRFGDGSTGTGAVLDHSYTALGRYAVELTTTDSKGRTGWTRKYAVLKDEQPPDNVPPQAYFDYLCIDTCMFDAKAATDSDGTIVKYQWNFGDGSSAEGKQAQHTYTGSGPYKATLTVTDDKGASNSFAKDVTPL</sequence>
<dbReference type="PROSITE" id="PS50093">
    <property type="entry name" value="PKD"/>
    <property type="match status" value="3"/>
</dbReference>
<dbReference type="PANTHER" id="PTHR46730">
    <property type="entry name" value="POLYCYSTIN-1"/>
    <property type="match status" value="1"/>
</dbReference>
<evidence type="ECO:0000256" key="5">
    <source>
        <dbReference type="ARBA" id="ARBA00023136"/>
    </source>
</evidence>
<keyword evidence="5" id="KW-0472">Membrane</keyword>
<dbReference type="InterPro" id="IPR022409">
    <property type="entry name" value="PKD/Chitinase_dom"/>
</dbReference>
<keyword evidence="3" id="KW-0677">Repeat</keyword>
<keyword evidence="2" id="KW-0812">Transmembrane</keyword>
<keyword evidence="4" id="KW-1133">Transmembrane helix</keyword>
<feature type="domain" description="PKD" evidence="7">
    <location>
        <begin position="71"/>
        <end position="119"/>
    </location>
</feature>
<dbReference type="Gene3D" id="2.60.40.10">
    <property type="entry name" value="Immunoglobulins"/>
    <property type="match status" value="3"/>
</dbReference>
<dbReference type="Proteomes" id="UP001596058">
    <property type="component" value="Unassembled WGS sequence"/>
</dbReference>
<comment type="subcellular location">
    <subcellularLocation>
        <location evidence="1">Membrane</location>
        <topology evidence="1">Multi-pass membrane protein</topology>
    </subcellularLocation>
</comment>
<name>A0ABW1CZY2_9ACTN</name>
<evidence type="ECO:0000256" key="4">
    <source>
        <dbReference type="ARBA" id="ARBA00022989"/>
    </source>
</evidence>
<dbReference type="InterPro" id="IPR035986">
    <property type="entry name" value="PKD_dom_sf"/>
</dbReference>
<feature type="signal peptide" evidence="6">
    <location>
        <begin position="1"/>
        <end position="28"/>
    </location>
</feature>
<dbReference type="EMBL" id="JBHSPA010000054">
    <property type="protein sequence ID" value="MFC5830376.1"/>
    <property type="molecule type" value="Genomic_DNA"/>
</dbReference>
<dbReference type="PROSITE" id="PS51257">
    <property type="entry name" value="PROKAR_LIPOPROTEIN"/>
    <property type="match status" value="1"/>
</dbReference>
<feature type="domain" description="PKD" evidence="7">
    <location>
        <begin position="155"/>
        <end position="195"/>
    </location>
</feature>
<dbReference type="SMART" id="SM00089">
    <property type="entry name" value="PKD"/>
    <property type="match status" value="3"/>
</dbReference>
<dbReference type="PANTHER" id="PTHR46730:SF1">
    <property type="entry name" value="PLAT DOMAIN-CONTAINING PROTEIN"/>
    <property type="match status" value="1"/>
</dbReference>
<proteinExistence type="predicted"/>
<dbReference type="InterPro" id="IPR013783">
    <property type="entry name" value="Ig-like_fold"/>
</dbReference>
<evidence type="ECO:0000313" key="8">
    <source>
        <dbReference type="EMBL" id="MFC5830376.1"/>
    </source>
</evidence>
<dbReference type="SUPFAM" id="SSF49299">
    <property type="entry name" value="PKD domain"/>
    <property type="match status" value="3"/>
</dbReference>
<feature type="domain" description="PKD" evidence="7">
    <location>
        <begin position="239"/>
        <end position="292"/>
    </location>
</feature>
<comment type="caution">
    <text evidence="8">The sequence shown here is derived from an EMBL/GenBank/DDBJ whole genome shotgun (WGS) entry which is preliminary data.</text>
</comment>
<feature type="chain" id="PRO_5045653615" evidence="6">
    <location>
        <begin position="29"/>
        <end position="292"/>
    </location>
</feature>
<dbReference type="CDD" id="cd00146">
    <property type="entry name" value="PKD"/>
    <property type="match status" value="3"/>
</dbReference>
<evidence type="ECO:0000256" key="1">
    <source>
        <dbReference type="ARBA" id="ARBA00004141"/>
    </source>
</evidence>
<evidence type="ECO:0000256" key="3">
    <source>
        <dbReference type="ARBA" id="ARBA00022737"/>
    </source>
</evidence>
<reference evidence="9" key="1">
    <citation type="journal article" date="2019" name="Int. J. Syst. Evol. Microbiol.">
        <title>The Global Catalogue of Microorganisms (GCM) 10K type strain sequencing project: providing services to taxonomists for standard genome sequencing and annotation.</title>
        <authorList>
            <consortium name="The Broad Institute Genomics Platform"/>
            <consortium name="The Broad Institute Genome Sequencing Center for Infectious Disease"/>
            <person name="Wu L."/>
            <person name="Ma J."/>
        </authorList>
    </citation>
    <scope>NUCLEOTIDE SEQUENCE [LARGE SCALE GENOMIC DNA]</scope>
    <source>
        <strain evidence="9">CCUG 53903</strain>
    </source>
</reference>
<keyword evidence="9" id="KW-1185">Reference proteome</keyword>
<gene>
    <name evidence="8" type="ORF">ACFPZ3_41525</name>
</gene>
<keyword evidence="6" id="KW-0732">Signal</keyword>
<evidence type="ECO:0000256" key="2">
    <source>
        <dbReference type="ARBA" id="ARBA00022692"/>
    </source>
</evidence>
<organism evidence="8 9">
    <name type="scientific">Nonomuraea insulae</name>
    <dbReference type="NCBI Taxonomy" id="1616787"/>
    <lineage>
        <taxon>Bacteria</taxon>
        <taxon>Bacillati</taxon>
        <taxon>Actinomycetota</taxon>
        <taxon>Actinomycetes</taxon>
        <taxon>Streptosporangiales</taxon>
        <taxon>Streptosporangiaceae</taxon>
        <taxon>Nonomuraea</taxon>
    </lineage>
</organism>
<dbReference type="Pfam" id="PF18911">
    <property type="entry name" value="PKD_4"/>
    <property type="match status" value="3"/>
</dbReference>
<dbReference type="InterPro" id="IPR000601">
    <property type="entry name" value="PKD_dom"/>
</dbReference>
<evidence type="ECO:0000256" key="6">
    <source>
        <dbReference type="SAM" id="SignalP"/>
    </source>
</evidence>
<dbReference type="RefSeq" id="WP_379519863.1">
    <property type="nucleotide sequence ID" value="NZ_JBHSPA010000054.1"/>
</dbReference>
<accession>A0ABW1CZY2</accession>